<dbReference type="EMBL" id="RCSS01000818">
    <property type="protein sequence ID" value="RVD90644.1"/>
    <property type="molecule type" value="Genomic_DNA"/>
</dbReference>
<dbReference type="Pfam" id="PF01490">
    <property type="entry name" value="Aa_trans"/>
    <property type="match status" value="1"/>
</dbReference>
<evidence type="ECO:0000256" key="5">
    <source>
        <dbReference type="ARBA" id="ARBA00023136"/>
    </source>
</evidence>
<comment type="subcellular location">
    <subcellularLocation>
        <location evidence="1">Membrane</location>
        <topology evidence="1">Multi-pass membrane protein</topology>
    </subcellularLocation>
</comment>
<gene>
    <name evidence="8" type="ORF">TUBRATIS_29330</name>
</gene>
<proteinExistence type="inferred from homology"/>
<keyword evidence="4 6" id="KW-1133">Transmembrane helix</keyword>
<dbReference type="AlphaFoldDB" id="A0A437AHN4"/>
<protein>
    <submittedName>
        <fullName evidence="8">Transmembrane amino acid transporter protein</fullName>
    </submittedName>
</protein>
<comment type="similarity">
    <text evidence="2">Belongs to the amino acid/polyamine transporter 2 family.</text>
</comment>
<keyword evidence="5 6" id="KW-0472">Membrane</keyword>
<comment type="caution">
    <text evidence="8">The sequence shown here is derived from an EMBL/GenBank/DDBJ whole genome shotgun (WGS) entry which is preliminary data.</text>
</comment>
<accession>A0A437AHN4</accession>
<name>A0A437AHN4_9MICR</name>
<feature type="transmembrane region" description="Helical" evidence="6">
    <location>
        <begin position="94"/>
        <end position="113"/>
    </location>
</feature>
<sequence>MLIYFSFGLLNYKIFGNLTQENILIVLPQDMLGNIVRIFYGISLLFTIPLQILPCRYYLSKIIKLEDKILSAFIFLLSFLLIICEVKIQILFNLAGGIFSSLINFVFPAFFFLKMKKRFLITKIMQINLSYHK</sequence>
<evidence type="ECO:0000256" key="4">
    <source>
        <dbReference type="ARBA" id="ARBA00022989"/>
    </source>
</evidence>
<evidence type="ECO:0000313" key="8">
    <source>
        <dbReference type="EMBL" id="RVD90644.1"/>
    </source>
</evidence>
<dbReference type="GO" id="GO:0016020">
    <property type="term" value="C:membrane"/>
    <property type="evidence" value="ECO:0007669"/>
    <property type="project" value="UniProtKB-SubCell"/>
</dbReference>
<dbReference type="GO" id="GO:0015179">
    <property type="term" value="F:L-amino acid transmembrane transporter activity"/>
    <property type="evidence" value="ECO:0007669"/>
    <property type="project" value="TreeGrafter"/>
</dbReference>
<evidence type="ECO:0000313" key="9">
    <source>
        <dbReference type="Proteomes" id="UP000282876"/>
    </source>
</evidence>
<evidence type="ECO:0000256" key="3">
    <source>
        <dbReference type="ARBA" id="ARBA00022692"/>
    </source>
</evidence>
<feature type="transmembrane region" description="Helical" evidence="6">
    <location>
        <begin position="38"/>
        <end position="57"/>
    </location>
</feature>
<feature type="domain" description="Amino acid transporter transmembrane" evidence="7">
    <location>
        <begin position="2"/>
        <end position="118"/>
    </location>
</feature>
<evidence type="ECO:0000256" key="6">
    <source>
        <dbReference type="SAM" id="Phobius"/>
    </source>
</evidence>
<organism evidence="8 9">
    <name type="scientific">Tubulinosema ratisbonensis</name>
    <dbReference type="NCBI Taxonomy" id="291195"/>
    <lineage>
        <taxon>Eukaryota</taxon>
        <taxon>Fungi</taxon>
        <taxon>Fungi incertae sedis</taxon>
        <taxon>Microsporidia</taxon>
        <taxon>Tubulinosematoidea</taxon>
        <taxon>Tubulinosematidae</taxon>
        <taxon>Tubulinosema</taxon>
    </lineage>
</organism>
<evidence type="ECO:0000256" key="1">
    <source>
        <dbReference type="ARBA" id="ARBA00004141"/>
    </source>
</evidence>
<reference evidence="8 9" key="1">
    <citation type="submission" date="2018-10" db="EMBL/GenBank/DDBJ databases">
        <title>Draft genome sequence of the microsporidian Tubulinosema ratisbonensis.</title>
        <authorList>
            <person name="Polonais V."/>
            <person name="Peyretaillade E."/>
            <person name="Niehus S."/>
            <person name="Wawrzyniak I."/>
            <person name="Franchet A."/>
            <person name="Gaspin C."/>
            <person name="Reichstadt M."/>
            <person name="Belser C."/>
            <person name="Labadie K."/>
            <person name="Delbac F."/>
            <person name="Ferrandon D."/>
        </authorList>
    </citation>
    <scope>NUCLEOTIDE SEQUENCE [LARGE SCALE GENOMIC DNA]</scope>
    <source>
        <strain evidence="8 9">Franzen</strain>
    </source>
</reference>
<evidence type="ECO:0000256" key="2">
    <source>
        <dbReference type="ARBA" id="ARBA00008066"/>
    </source>
</evidence>
<evidence type="ECO:0000259" key="7">
    <source>
        <dbReference type="Pfam" id="PF01490"/>
    </source>
</evidence>
<dbReference type="PANTHER" id="PTHR22950">
    <property type="entry name" value="AMINO ACID TRANSPORTER"/>
    <property type="match status" value="1"/>
</dbReference>
<dbReference type="OrthoDB" id="438545at2759"/>
<feature type="transmembrane region" description="Helical" evidence="6">
    <location>
        <begin position="69"/>
        <end position="88"/>
    </location>
</feature>
<dbReference type="STRING" id="291195.A0A437AHN4"/>
<keyword evidence="9" id="KW-1185">Reference proteome</keyword>
<dbReference type="InterPro" id="IPR013057">
    <property type="entry name" value="AA_transpt_TM"/>
</dbReference>
<keyword evidence="3 6" id="KW-0812">Transmembrane</keyword>
<dbReference type="Proteomes" id="UP000282876">
    <property type="component" value="Unassembled WGS sequence"/>
</dbReference>
<dbReference type="VEuPathDB" id="MicrosporidiaDB:TUBRATIS_29330"/>